<evidence type="ECO:0000313" key="1">
    <source>
        <dbReference type="EMBL" id="GBH21911.1"/>
    </source>
</evidence>
<protein>
    <submittedName>
        <fullName evidence="1">Uncharacterized protein</fullName>
    </submittedName>
</protein>
<sequence>MLYYKTFRIPSDKSRENALADTLTRMGVDVTYSLGRFNLVTALSRNPVKFHIVTAENLPHHFYHHLEGENLTEALRAISYEDETLGIAFLDLGIFNYDLMRVAETLEFVQVSHKDAYFLNPSGGLMSS</sequence>
<name>A0A2V0R9N8_9ZZZZ</name>
<proteinExistence type="predicted"/>
<accession>A0A2V0R9N8</accession>
<dbReference type="AlphaFoldDB" id="A0A2V0R9N8"/>
<reference evidence="1" key="1">
    <citation type="submission" date="2017-04" db="EMBL/GenBank/DDBJ databases">
        <title>Unveiling RNA virosphere associated with marine microorganisms.</title>
        <authorList>
            <person name="Urayama S."/>
            <person name="Takaki Y."/>
            <person name="Nishi S."/>
            <person name="Yoshida Y."/>
            <person name="Deguchi S."/>
            <person name="Takai K."/>
            <person name="Nunoura T."/>
        </authorList>
    </citation>
    <scope>NUCLEOTIDE SEQUENCE</scope>
</reference>
<comment type="caution">
    <text evidence="1">The sequence shown here is derived from an EMBL/GenBank/DDBJ whole genome shotgun (WGS) entry which is preliminary data.</text>
</comment>
<organism evidence="1">
    <name type="scientific">viral metagenome</name>
    <dbReference type="NCBI Taxonomy" id="1070528"/>
    <lineage>
        <taxon>unclassified sequences</taxon>
        <taxon>metagenomes</taxon>
        <taxon>organismal metagenomes</taxon>
    </lineage>
</organism>
<dbReference type="EMBL" id="BDQA01000441">
    <property type="protein sequence ID" value="GBH21911.1"/>
    <property type="molecule type" value="Genomic_RNA"/>
</dbReference>